<dbReference type="Pfam" id="PF00534">
    <property type="entry name" value="Glycos_transf_1"/>
    <property type="match status" value="1"/>
</dbReference>
<dbReference type="SUPFAM" id="SSF53756">
    <property type="entry name" value="UDP-Glycosyltransferase/glycogen phosphorylase"/>
    <property type="match status" value="1"/>
</dbReference>
<dbReference type="PANTHER" id="PTHR12526:SF637">
    <property type="entry name" value="GLYCOSYLTRANSFERASE EPSF-RELATED"/>
    <property type="match status" value="1"/>
</dbReference>
<gene>
    <name evidence="3" type="ORF">HB778_37635</name>
</gene>
<keyword evidence="3" id="KW-0808">Transferase</keyword>
<proteinExistence type="predicted"/>
<keyword evidence="3" id="KW-0614">Plasmid</keyword>
<dbReference type="Pfam" id="PF13439">
    <property type="entry name" value="Glyco_transf_4"/>
    <property type="match status" value="1"/>
</dbReference>
<dbReference type="InterPro" id="IPR001296">
    <property type="entry name" value="Glyco_trans_1"/>
</dbReference>
<dbReference type="Proteomes" id="UP000515465">
    <property type="component" value="Plasmid p_3"/>
</dbReference>
<name>A0A7G6T557_9HYPH</name>
<dbReference type="RefSeq" id="WP_183455011.1">
    <property type="nucleotide sequence ID" value="NZ_CP050298.1"/>
</dbReference>
<evidence type="ECO:0000313" key="4">
    <source>
        <dbReference type="Proteomes" id="UP000515465"/>
    </source>
</evidence>
<dbReference type="Gene3D" id="3.40.50.2000">
    <property type="entry name" value="Glycogen Phosphorylase B"/>
    <property type="match status" value="2"/>
</dbReference>
<feature type="domain" description="Glycosyltransferase subfamily 4-like N-terminal" evidence="2">
    <location>
        <begin position="370"/>
        <end position="487"/>
    </location>
</feature>
<dbReference type="EMBL" id="CP050298">
    <property type="protein sequence ID" value="QND61889.1"/>
    <property type="molecule type" value="Genomic_DNA"/>
</dbReference>
<dbReference type="AlphaFoldDB" id="A0A7G6T557"/>
<dbReference type="InterPro" id="IPR028098">
    <property type="entry name" value="Glyco_trans_4-like_N"/>
</dbReference>
<evidence type="ECO:0000259" key="2">
    <source>
        <dbReference type="Pfam" id="PF13439"/>
    </source>
</evidence>
<protein>
    <submittedName>
        <fullName evidence="3">Glycosyltransferase</fullName>
    </submittedName>
</protein>
<organism evidence="3 4">
    <name type="scientific">Mesorhizobium huakuii</name>
    <dbReference type="NCBI Taxonomy" id="28104"/>
    <lineage>
        <taxon>Bacteria</taxon>
        <taxon>Pseudomonadati</taxon>
        <taxon>Pseudomonadota</taxon>
        <taxon>Alphaproteobacteria</taxon>
        <taxon>Hyphomicrobiales</taxon>
        <taxon>Phyllobacteriaceae</taxon>
        <taxon>Mesorhizobium</taxon>
    </lineage>
</organism>
<dbReference type="GO" id="GO:0016757">
    <property type="term" value="F:glycosyltransferase activity"/>
    <property type="evidence" value="ECO:0007669"/>
    <property type="project" value="UniProtKB-ARBA"/>
</dbReference>
<reference evidence="4" key="1">
    <citation type="journal article" date="2020" name="Mol. Plant Microbe">
        <title>Rhizobial microsymbionts of the narrowly endemic Oxytropis species growing in Kamchatka are characterized by significant genetic diversity and possess a set of genes that are associated with T3SS and T6SS secretion systems and can affect the development of symbiosis.</title>
        <authorList>
            <person name="Safronova V."/>
            <person name="Guro P."/>
            <person name="Sazanova A."/>
            <person name="Kuznetsova I."/>
            <person name="Belimov A."/>
            <person name="Yakubov V."/>
            <person name="Chirak E."/>
            <person name="Afonin A."/>
            <person name="Gogolev Y."/>
            <person name="Andronov E."/>
            <person name="Tikhonovich I."/>
        </authorList>
    </citation>
    <scope>NUCLEOTIDE SEQUENCE [LARGE SCALE GENOMIC DNA]</scope>
    <source>
        <strain evidence="4">583</strain>
        <plasmid evidence="4">p_3</plasmid>
    </source>
</reference>
<accession>A0A7G6T557</accession>
<sequence>MLFTAKKWLRGPNRIDKVQSIERHDVDPVTVAVLQGLQESKIAARADTKAVGRAQKRVSSLREMAELPDTLSYLLGEIARFPNEERLQQMAAQALERFQDPRALAVWRGIDSRFLNSRHAYVRLLRWTIRLGGTDAGRNIHAERYPEEPKHSEGMFVFARALIELKDFEEAELALSKITQMADVSEAILLDVVKLYLSINQPLRAREIVNASQDRFGLTVKHISVASQVDANISALEKAVESSSGADIDPQDFLIEHVFNEAKRLRPSSPTDNKGFLGHLILVNGGLGSGGAERQLTNTALAIKSAMEAGRSIDGNDVIGPVQILCRSLNSRSGSDFFAPLMSDAGFNVHQYVEFDKFAGRPGWSCLREVIHCLPYLPFPMREGLVQAADVLRQASPDVIHIWQDGSVLALGLAALFANVPRIVLGVRTLPPVDRAERNKPEYKIVYRLLLSAPGVVIVSNSLAAAKRYEEWLDLPRGTVRIIPNGLEPLSLAADEATLAMARAFSKNNPRDCFTVGSAMRFDNNKRPLEWIDIAATFASSRPDVRFIMVGDGPLRSAAMNHARKLGIEDRVLFTGRSQHVGFWLSQMDVFLLLSRHEGLPNVLIEAQYSGLPVVATPAGGSGATFENGRTGTLLPSIDKVDPEQIAKVLTSWCRPRPEQKLLAEQIRDYATERFSIDNMLALTLEAYLN</sequence>
<geneLocation type="plasmid" evidence="3 4">
    <name>p_3</name>
</geneLocation>
<feature type="domain" description="Glycosyl transferase family 1" evidence="1">
    <location>
        <begin position="509"/>
        <end position="666"/>
    </location>
</feature>
<dbReference type="PANTHER" id="PTHR12526">
    <property type="entry name" value="GLYCOSYLTRANSFERASE"/>
    <property type="match status" value="1"/>
</dbReference>
<evidence type="ECO:0000313" key="3">
    <source>
        <dbReference type="EMBL" id="QND61889.1"/>
    </source>
</evidence>
<evidence type="ECO:0000259" key="1">
    <source>
        <dbReference type="Pfam" id="PF00534"/>
    </source>
</evidence>